<dbReference type="Proteomes" id="UP001498398">
    <property type="component" value="Unassembled WGS sequence"/>
</dbReference>
<keyword evidence="4" id="KW-1185">Reference proteome</keyword>
<evidence type="ECO:0000256" key="2">
    <source>
        <dbReference type="SAM" id="SignalP"/>
    </source>
</evidence>
<dbReference type="InterPro" id="IPR052982">
    <property type="entry name" value="SRP1/TIP1-like"/>
</dbReference>
<feature type="compositionally biased region" description="Low complexity" evidence="1">
    <location>
        <begin position="202"/>
        <end position="221"/>
    </location>
</feature>
<comment type="caution">
    <text evidence="3">The sequence shown here is derived from an EMBL/GenBank/DDBJ whole genome shotgun (WGS) entry which is preliminary data.</text>
</comment>
<sequence length="260" mass="26728">MFMFTTLCLFFLVAVRAIPLDKRDVINPPIIKPDASTVWTVGQAETVTWDTSGLPPDSQITNPTGTVVLGFIEDGDDSLHLMLDDPLAKGFSIRDGQVNITVPSVTPRSDYIIVLMGDSGNASPKFTINAGRTLTASASASSSSAIDSTSLISTPIPITGSAITGTPPSSTSVDSTSPSTVPVSSATLPTATSPVTISTEVPSSMATSLPSSSELSSSGSFTTSASAESVSQTGANAAWKLNHNHACSFVLAAVIVFLQS</sequence>
<accession>A0ABR1K4V0</accession>
<dbReference type="EMBL" id="JBANRG010000003">
    <property type="protein sequence ID" value="KAK7469367.1"/>
    <property type="molecule type" value="Genomic_DNA"/>
</dbReference>
<feature type="region of interest" description="Disordered" evidence="1">
    <location>
        <begin position="159"/>
        <end position="221"/>
    </location>
</feature>
<dbReference type="PANTHER" id="PTHR40633:SF1">
    <property type="entry name" value="GPI ANCHORED SERINE-THREONINE RICH PROTEIN (AFU_ORTHOLOGUE AFUA_1G03630)"/>
    <property type="match status" value="1"/>
</dbReference>
<keyword evidence="2" id="KW-0732">Signal</keyword>
<name>A0ABR1K4V0_9AGAR</name>
<feature type="compositionally biased region" description="Polar residues" evidence="1">
    <location>
        <begin position="191"/>
        <end position="201"/>
    </location>
</feature>
<gene>
    <name evidence="3" type="ORF">VKT23_003842</name>
</gene>
<protein>
    <submittedName>
        <fullName evidence="3">Uncharacterized protein</fullName>
    </submittedName>
</protein>
<dbReference type="PANTHER" id="PTHR40633">
    <property type="entry name" value="MATRIX PROTEIN, PUTATIVE (AFU_ORTHOLOGUE AFUA_8G05410)-RELATED"/>
    <property type="match status" value="1"/>
</dbReference>
<evidence type="ECO:0000313" key="4">
    <source>
        <dbReference type="Proteomes" id="UP001498398"/>
    </source>
</evidence>
<reference evidence="3 4" key="1">
    <citation type="submission" date="2024-01" db="EMBL/GenBank/DDBJ databases">
        <title>A draft genome for the cacao thread blight pathogen Marasmiellus scandens.</title>
        <authorList>
            <person name="Baruah I.K."/>
            <person name="Leung J."/>
            <person name="Bukari Y."/>
            <person name="Amoako-Attah I."/>
            <person name="Meinhardt L.W."/>
            <person name="Bailey B.A."/>
            <person name="Cohen S.P."/>
        </authorList>
    </citation>
    <scope>NUCLEOTIDE SEQUENCE [LARGE SCALE GENOMIC DNA]</scope>
    <source>
        <strain evidence="3 4">GH-19</strain>
    </source>
</reference>
<feature type="compositionally biased region" description="Low complexity" evidence="1">
    <location>
        <begin position="164"/>
        <end position="190"/>
    </location>
</feature>
<proteinExistence type="predicted"/>
<evidence type="ECO:0000256" key="1">
    <source>
        <dbReference type="SAM" id="MobiDB-lite"/>
    </source>
</evidence>
<evidence type="ECO:0000313" key="3">
    <source>
        <dbReference type="EMBL" id="KAK7469367.1"/>
    </source>
</evidence>
<feature type="signal peptide" evidence="2">
    <location>
        <begin position="1"/>
        <end position="17"/>
    </location>
</feature>
<organism evidence="3 4">
    <name type="scientific">Marasmiellus scandens</name>
    <dbReference type="NCBI Taxonomy" id="2682957"/>
    <lineage>
        <taxon>Eukaryota</taxon>
        <taxon>Fungi</taxon>
        <taxon>Dikarya</taxon>
        <taxon>Basidiomycota</taxon>
        <taxon>Agaricomycotina</taxon>
        <taxon>Agaricomycetes</taxon>
        <taxon>Agaricomycetidae</taxon>
        <taxon>Agaricales</taxon>
        <taxon>Marasmiineae</taxon>
        <taxon>Omphalotaceae</taxon>
        <taxon>Marasmiellus</taxon>
    </lineage>
</organism>
<feature type="chain" id="PRO_5046733532" evidence="2">
    <location>
        <begin position="18"/>
        <end position="260"/>
    </location>
</feature>